<reference evidence="3" key="1">
    <citation type="submission" date="2009-05" db="EMBL/GenBank/DDBJ databases">
        <title>Complete sequence of chromosome of Thauera sp. MZ1T.</title>
        <authorList>
            <consortium name="US DOE Joint Genome Institute"/>
            <person name="Lucas S."/>
            <person name="Copeland A."/>
            <person name="Lapidus A."/>
            <person name="Glavina del Rio T."/>
            <person name="Dalin E."/>
            <person name="Tice H."/>
            <person name="Bruce D."/>
            <person name="Goodwin L."/>
            <person name="Pitluck S."/>
            <person name="Sims D."/>
            <person name="Brettin T."/>
            <person name="Detter J.C."/>
            <person name="Han C."/>
            <person name="Larimer F."/>
            <person name="Land M."/>
            <person name="Hauser L."/>
            <person name="Kyrpides N."/>
            <person name="Mikhailova N."/>
            <person name="Sayler G.S."/>
        </authorList>
    </citation>
    <scope>NUCLEOTIDE SEQUENCE [LARGE SCALE GENOMIC DNA]</scope>
    <source>
        <strain evidence="3">MZ1T</strain>
    </source>
</reference>
<name>C4KD11_THASP</name>
<dbReference type="Proteomes" id="UP000002186">
    <property type="component" value="Chromosome"/>
</dbReference>
<keyword evidence="1" id="KW-1133">Transmembrane helix</keyword>
<dbReference type="eggNOG" id="ENOG503435Q">
    <property type="taxonomic scope" value="Bacteria"/>
</dbReference>
<dbReference type="STRING" id="85643.Tmz1t_3833"/>
<sequence>MRSLQVVMLMLCVLGGMFLLVRAPEFFMPAQWDPSIGRSFDPLASRLLGAGLLALAAAGAGYLHAMYYSMPRRLPGPAAQRRHFALLLAALVLIGAALARAEVGPNPEYRAPLRTGS</sequence>
<feature type="transmembrane region" description="Helical" evidence="1">
    <location>
        <begin position="43"/>
        <end position="63"/>
    </location>
</feature>
<dbReference type="KEGG" id="tmz:Tmz1t_3833"/>
<protein>
    <submittedName>
        <fullName evidence="2">Uncharacterized protein</fullName>
    </submittedName>
</protein>
<evidence type="ECO:0000313" key="3">
    <source>
        <dbReference type="Proteomes" id="UP000002186"/>
    </source>
</evidence>
<keyword evidence="1" id="KW-0472">Membrane</keyword>
<dbReference type="RefSeq" id="WP_004315750.1">
    <property type="nucleotide sequence ID" value="NC_011662.2"/>
</dbReference>
<organism evidence="2 3">
    <name type="scientific">Thauera aminoaromatica</name>
    <dbReference type="NCBI Taxonomy" id="164330"/>
    <lineage>
        <taxon>Bacteria</taxon>
        <taxon>Pseudomonadati</taxon>
        <taxon>Pseudomonadota</taxon>
        <taxon>Betaproteobacteria</taxon>
        <taxon>Rhodocyclales</taxon>
        <taxon>Zoogloeaceae</taxon>
        <taxon>Thauera</taxon>
    </lineage>
</organism>
<keyword evidence="3" id="KW-1185">Reference proteome</keyword>
<dbReference type="AlphaFoldDB" id="C4KD11"/>
<feature type="transmembrane region" description="Helical" evidence="1">
    <location>
        <begin position="7"/>
        <end position="23"/>
    </location>
</feature>
<dbReference type="HOGENOM" id="CLU_2091776_0_0_4"/>
<gene>
    <name evidence="2" type="ordered locus">Tmz1t_3833</name>
</gene>
<accession>C4KD11</accession>
<proteinExistence type="predicted"/>
<dbReference type="OrthoDB" id="5298384at2"/>
<evidence type="ECO:0000256" key="1">
    <source>
        <dbReference type="SAM" id="Phobius"/>
    </source>
</evidence>
<dbReference type="EMBL" id="CP001281">
    <property type="protein sequence ID" value="ACR02422.1"/>
    <property type="molecule type" value="Genomic_DNA"/>
</dbReference>
<reference evidence="2 3" key="2">
    <citation type="journal article" date="2012" name="Stand. Genomic Sci.">
        <title>Complete genome sequence of Thauera aminoaromatica strain MZ1T.</title>
        <authorList>
            <person name="Jiang K."/>
            <person name="Sanseverino J."/>
            <person name="Chauhan A."/>
            <person name="Lucas S."/>
            <person name="Copeland A."/>
            <person name="Lapidus A."/>
            <person name="Del Rio T.G."/>
            <person name="Dalin E."/>
            <person name="Tice H."/>
            <person name="Bruce D."/>
            <person name="Goodwin L."/>
            <person name="Pitluck S."/>
            <person name="Sims D."/>
            <person name="Brettin T."/>
            <person name="Detter J.C."/>
            <person name="Han C."/>
            <person name="Chang Y.J."/>
            <person name="Larimer F."/>
            <person name="Land M."/>
            <person name="Hauser L."/>
            <person name="Kyrpides N.C."/>
            <person name="Mikhailova N."/>
            <person name="Moser S."/>
            <person name="Jegier P."/>
            <person name="Close D."/>
            <person name="Debruyn J.M."/>
            <person name="Wang Y."/>
            <person name="Layton A.C."/>
            <person name="Allen M.S."/>
            <person name="Sayler G.S."/>
        </authorList>
    </citation>
    <scope>NUCLEOTIDE SEQUENCE [LARGE SCALE GENOMIC DNA]</scope>
    <source>
        <strain evidence="2 3">MZ1T</strain>
    </source>
</reference>
<keyword evidence="1" id="KW-0812">Transmembrane</keyword>
<evidence type="ECO:0000313" key="2">
    <source>
        <dbReference type="EMBL" id="ACR02422.1"/>
    </source>
</evidence>
<feature type="transmembrane region" description="Helical" evidence="1">
    <location>
        <begin position="84"/>
        <end position="101"/>
    </location>
</feature>